<reference evidence="2 3" key="1">
    <citation type="journal article" date="2018" name="Front. Microbiol.">
        <title>Prospects for Fungal Bioremediation of Acidic Radioactive Waste Sites: Characterization and Genome Sequence of Rhodotorula taiwanensis MD1149.</title>
        <authorList>
            <person name="Tkavc R."/>
            <person name="Matrosova V.Y."/>
            <person name="Grichenko O.E."/>
            <person name="Gostincar C."/>
            <person name="Volpe R.P."/>
            <person name="Klimenkova P."/>
            <person name="Gaidamakova E.K."/>
            <person name="Zhou C.E."/>
            <person name="Stewart B.J."/>
            <person name="Lyman M.G."/>
            <person name="Malfatti S.A."/>
            <person name="Rubinfeld B."/>
            <person name="Courtot M."/>
            <person name="Singh J."/>
            <person name="Dalgard C.L."/>
            <person name="Hamilton T."/>
            <person name="Frey K.G."/>
            <person name="Gunde-Cimerman N."/>
            <person name="Dugan L."/>
            <person name="Daly M.J."/>
        </authorList>
    </citation>
    <scope>NUCLEOTIDE SEQUENCE [LARGE SCALE GENOMIC DNA]</scope>
    <source>
        <strain evidence="2 3">MD1149</strain>
    </source>
</reference>
<proteinExistence type="predicted"/>
<evidence type="ECO:0000313" key="3">
    <source>
        <dbReference type="Proteomes" id="UP000237144"/>
    </source>
</evidence>
<feature type="region of interest" description="Disordered" evidence="1">
    <location>
        <begin position="116"/>
        <end position="159"/>
    </location>
</feature>
<feature type="compositionally biased region" description="Low complexity" evidence="1">
    <location>
        <begin position="22"/>
        <end position="38"/>
    </location>
</feature>
<dbReference type="AlphaFoldDB" id="A0A2S5BBB9"/>
<sequence length="915" mass="98685">MLSAAARPASRRLGVACTACSCRTASTSSSSNSQRPRSGLPSRSHERPTASQRRHQATFAQAHDTVQRQEHHHHDEQDHDQLAADSAGQRLHSEEADEQNRSADAMAELLDALAEESAGATAAAPSSSLAPMSSASDPAPSTSSAKPTPLPPVTPTPRKPAAITLEDILNPKQNSAPEVADLRAFRPRRFTVPEASSPDSHRLVYRKTWDRAYAAVDRAFKKRQLQDFAGEDGLNVDLTDARLRTRIPGKKPKHWKSKRLDQMSKRELIHTILVLDFDMTHPDTIPTPSKGAQILDSIPLNDRALFLLLSPKSPTIPKLVRHLGVTVAYRRNPESGIVSLILRGNSAGVQAAKAEIEALDETCSTTQFDLPAPATTLRPEVYQAISRQSKTFLEPGSEPTKLRASAVQPKGLERTERHLNAAFAADATRKSTALFASIPSNLDTLRYALFPHHPLQPTSAILTGGTSQFARLKSLSIAPSASAVDDPAHRAQVELLEWTERMRIERTTRTALYVPVGTSPSLKESSILQALRAPFEAVRERDGANLLEAKQVEIVARFGHVAWPLYRSTSSSAGATEGAGGVGLGPSFAGQRSFERVADWISSATEKVKSIFLPSPPTGLLAATDVLKPLPNPTATPFSSLFAPLSGTPEAASAEQARLEDVAAGPTIESTVFRRWTFRPTQLPGREDAQVAERVEVVFELPDTGGIPHVREMDVQRSEVRLIKENKVDVMVPTGSHDAQFAMSATSVLEPEEYPLEFDIKTLTFHAPVPNRIRLSGRDYLFETDQFVRRTAISPPPPAKPASAPASDAPAPLVQERWHSLTRDGARGVDVYQPVATGLAGEIRRTGVWRTALEEVERRCAATATGLTAAGIAGGSGGADGKTPAAMLDAARGPAPAAEGSRLFARISRAPSSPQ</sequence>
<organism evidence="2 3">
    <name type="scientific">Rhodotorula taiwanensis</name>
    <dbReference type="NCBI Taxonomy" id="741276"/>
    <lineage>
        <taxon>Eukaryota</taxon>
        <taxon>Fungi</taxon>
        <taxon>Dikarya</taxon>
        <taxon>Basidiomycota</taxon>
        <taxon>Pucciniomycotina</taxon>
        <taxon>Microbotryomycetes</taxon>
        <taxon>Sporidiobolales</taxon>
        <taxon>Sporidiobolaceae</taxon>
        <taxon>Rhodotorula</taxon>
    </lineage>
</organism>
<evidence type="ECO:0000256" key="1">
    <source>
        <dbReference type="SAM" id="MobiDB-lite"/>
    </source>
</evidence>
<feature type="compositionally biased region" description="Pro residues" evidence="1">
    <location>
        <begin position="148"/>
        <end position="158"/>
    </location>
</feature>
<name>A0A2S5BBB9_9BASI</name>
<gene>
    <name evidence="2" type="ORF">BMF94_2887</name>
</gene>
<keyword evidence="3" id="KW-1185">Reference proteome</keyword>
<feature type="region of interest" description="Disordered" evidence="1">
    <location>
        <begin position="22"/>
        <end position="82"/>
    </location>
</feature>
<feature type="compositionally biased region" description="Basic and acidic residues" evidence="1">
    <location>
        <begin position="65"/>
        <end position="82"/>
    </location>
</feature>
<feature type="compositionally biased region" description="Low complexity" evidence="1">
    <location>
        <begin position="116"/>
        <end position="147"/>
    </location>
</feature>
<dbReference type="Proteomes" id="UP000237144">
    <property type="component" value="Unassembled WGS sequence"/>
</dbReference>
<dbReference type="EMBL" id="PJQD01000029">
    <property type="protein sequence ID" value="POY74075.1"/>
    <property type="molecule type" value="Genomic_DNA"/>
</dbReference>
<protein>
    <submittedName>
        <fullName evidence="2">Uncharacterized protein</fullName>
    </submittedName>
</protein>
<comment type="caution">
    <text evidence="2">The sequence shown here is derived from an EMBL/GenBank/DDBJ whole genome shotgun (WGS) entry which is preliminary data.</text>
</comment>
<evidence type="ECO:0000313" key="2">
    <source>
        <dbReference type="EMBL" id="POY74075.1"/>
    </source>
</evidence>
<dbReference type="OrthoDB" id="2525845at2759"/>
<feature type="region of interest" description="Disordered" evidence="1">
    <location>
        <begin position="891"/>
        <end position="915"/>
    </location>
</feature>
<accession>A0A2S5BBB9</accession>